<keyword evidence="3" id="KW-0813">Transport</keyword>
<comment type="similarity">
    <text evidence="2">Belongs to the outer membrane factor (OMF) (TC 1.B.17) family.</text>
</comment>
<dbReference type="OrthoDB" id="9780675at2"/>
<evidence type="ECO:0000256" key="3">
    <source>
        <dbReference type="ARBA" id="ARBA00022448"/>
    </source>
</evidence>
<keyword evidence="8" id="KW-0732">Signal</keyword>
<evidence type="ECO:0000256" key="5">
    <source>
        <dbReference type="ARBA" id="ARBA00022692"/>
    </source>
</evidence>
<dbReference type="Pfam" id="PF02321">
    <property type="entry name" value="OEP"/>
    <property type="match status" value="2"/>
</dbReference>
<keyword evidence="4" id="KW-1134">Transmembrane beta strand</keyword>
<keyword evidence="7" id="KW-0998">Cell outer membrane</keyword>
<sequence length="414" mass="47452">MKILCRSLCVYAVFSCVALSGLSLEEAIDKALRYSAKVQSQMHYVSAATYNKYSTYANFLPTLSSGYTYSYNAPSLSPHYSLNDINLSASINLFRGFKDYLTTAESKQNLVRQQFLLHSARADIILNTRLAYIKILQSKALLNTAQESARLLNEQLKKANSFYQQGLRAKNEVLTMQLQLSNANISLENAKMNLTYALNELENLLGESVQVEQIEEIQKVHLHIYDKQHLIAEILERNPDYLLVKSQVKSADLAFQMTKAQFLPQLDLTGIKHWYIDGAGRANNYYGLQSQVRLNFTLNFFNGLRDGFAYQVKKYDLYALRQNLLQYERNASLQIDGLLRDYANAKHQLTISQDSLHQAKENYIITNNRYLQNLSTYTELINAQLLLTTMQTNINQARYNIVSIQSRIERLVNP</sequence>
<keyword evidence="5" id="KW-0812">Transmembrane</keyword>
<dbReference type="SUPFAM" id="SSF56954">
    <property type="entry name" value="Outer membrane efflux proteins (OEP)"/>
    <property type="match status" value="1"/>
</dbReference>
<dbReference type="Proteomes" id="UP000254841">
    <property type="component" value="Unassembled WGS sequence"/>
</dbReference>
<dbReference type="PANTHER" id="PTHR30026">
    <property type="entry name" value="OUTER MEMBRANE PROTEIN TOLC"/>
    <property type="match status" value="1"/>
</dbReference>
<accession>A0A377J3S0</accession>
<evidence type="ECO:0000256" key="1">
    <source>
        <dbReference type="ARBA" id="ARBA00004442"/>
    </source>
</evidence>
<reference evidence="9 10" key="1">
    <citation type="submission" date="2018-06" db="EMBL/GenBank/DDBJ databases">
        <authorList>
            <consortium name="Pathogen Informatics"/>
            <person name="Doyle S."/>
        </authorList>
    </citation>
    <scope>NUCLEOTIDE SEQUENCE [LARGE SCALE GENOMIC DNA]</scope>
    <source>
        <strain evidence="9 10">NCTC12410</strain>
    </source>
</reference>
<evidence type="ECO:0000256" key="6">
    <source>
        <dbReference type="ARBA" id="ARBA00023136"/>
    </source>
</evidence>
<comment type="subcellular location">
    <subcellularLocation>
        <location evidence="1">Cell outer membrane</location>
    </subcellularLocation>
</comment>
<evidence type="ECO:0000256" key="2">
    <source>
        <dbReference type="ARBA" id="ARBA00007613"/>
    </source>
</evidence>
<dbReference type="RefSeq" id="WP_115011264.1">
    <property type="nucleotide sequence ID" value="NZ_UGHV01000001.1"/>
</dbReference>
<evidence type="ECO:0000256" key="7">
    <source>
        <dbReference type="ARBA" id="ARBA00023237"/>
    </source>
</evidence>
<dbReference type="InterPro" id="IPR003423">
    <property type="entry name" value="OMP_efflux"/>
</dbReference>
<evidence type="ECO:0000313" key="10">
    <source>
        <dbReference type="Proteomes" id="UP000254841"/>
    </source>
</evidence>
<dbReference type="GO" id="GO:0015562">
    <property type="term" value="F:efflux transmembrane transporter activity"/>
    <property type="evidence" value="ECO:0007669"/>
    <property type="project" value="InterPro"/>
</dbReference>
<dbReference type="AlphaFoldDB" id="A0A377J3S0"/>
<dbReference type="EMBL" id="UGHV01000001">
    <property type="protein sequence ID" value="STO96979.1"/>
    <property type="molecule type" value="Genomic_DNA"/>
</dbReference>
<keyword evidence="6" id="KW-0472">Membrane</keyword>
<gene>
    <name evidence="9" type="ORF">NCTC12410_00798</name>
</gene>
<dbReference type="GO" id="GO:0015288">
    <property type="term" value="F:porin activity"/>
    <property type="evidence" value="ECO:0007669"/>
    <property type="project" value="TreeGrafter"/>
</dbReference>
<dbReference type="PANTHER" id="PTHR30026:SF20">
    <property type="entry name" value="OUTER MEMBRANE PROTEIN TOLC"/>
    <property type="match status" value="1"/>
</dbReference>
<feature type="chain" id="PRO_5016713843" evidence="8">
    <location>
        <begin position="21"/>
        <end position="414"/>
    </location>
</feature>
<dbReference type="GO" id="GO:0009279">
    <property type="term" value="C:cell outer membrane"/>
    <property type="evidence" value="ECO:0007669"/>
    <property type="project" value="UniProtKB-SubCell"/>
</dbReference>
<dbReference type="InterPro" id="IPR051906">
    <property type="entry name" value="TolC-like"/>
</dbReference>
<protein>
    <submittedName>
        <fullName evidence="9">Type I secretion outer membrane protein, TolC family</fullName>
    </submittedName>
</protein>
<name>A0A377J3S0_9HELI</name>
<organism evidence="9 10">
    <name type="scientific">Helicobacter canis</name>
    <dbReference type="NCBI Taxonomy" id="29419"/>
    <lineage>
        <taxon>Bacteria</taxon>
        <taxon>Pseudomonadati</taxon>
        <taxon>Campylobacterota</taxon>
        <taxon>Epsilonproteobacteria</taxon>
        <taxon>Campylobacterales</taxon>
        <taxon>Helicobacteraceae</taxon>
        <taxon>Helicobacter</taxon>
    </lineage>
</organism>
<evidence type="ECO:0000313" key="9">
    <source>
        <dbReference type="EMBL" id="STO96979.1"/>
    </source>
</evidence>
<proteinExistence type="inferred from homology"/>
<evidence type="ECO:0000256" key="4">
    <source>
        <dbReference type="ARBA" id="ARBA00022452"/>
    </source>
</evidence>
<evidence type="ECO:0000256" key="8">
    <source>
        <dbReference type="SAM" id="SignalP"/>
    </source>
</evidence>
<dbReference type="Gene3D" id="1.20.1600.10">
    <property type="entry name" value="Outer membrane efflux proteins (OEP)"/>
    <property type="match status" value="1"/>
</dbReference>
<feature type="signal peptide" evidence="8">
    <location>
        <begin position="1"/>
        <end position="20"/>
    </location>
</feature>
<dbReference type="GO" id="GO:1990281">
    <property type="term" value="C:efflux pump complex"/>
    <property type="evidence" value="ECO:0007669"/>
    <property type="project" value="TreeGrafter"/>
</dbReference>